<evidence type="ECO:0000313" key="6">
    <source>
        <dbReference type="Proteomes" id="UP000636800"/>
    </source>
</evidence>
<evidence type="ECO:0000259" key="3">
    <source>
        <dbReference type="Pfam" id="PF17862"/>
    </source>
</evidence>
<dbReference type="EMBL" id="JADCNL010000001">
    <property type="protein sequence ID" value="KAG0499604.1"/>
    <property type="molecule type" value="Genomic_DNA"/>
</dbReference>
<protein>
    <recommendedName>
        <fullName evidence="3">AAA ATPase AAA+ lid domain-containing protein</fullName>
    </recommendedName>
</protein>
<dbReference type="InterPro" id="IPR041569">
    <property type="entry name" value="AAA_lid_3"/>
</dbReference>
<sequence>MNCERDIRFELLARLCPNSRDFNFSQVLIYLFALALFAGADIRSVCTEEGMFAIRARRKTVTEKDFLEAVNKVIKGYQKF</sequence>
<evidence type="ECO:0000256" key="2">
    <source>
        <dbReference type="ARBA" id="ARBA00022840"/>
    </source>
</evidence>
<organism evidence="5 6">
    <name type="scientific">Vanilla planifolia</name>
    <name type="common">Vanilla</name>
    <dbReference type="NCBI Taxonomy" id="51239"/>
    <lineage>
        <taxon>Eukaryota</taxon>
        <taxon>Viridiplantae</taxon>
        <taxon>Streptophyta</taxon>
        <taxon>Embryophyta</taxon>
        <taxon>Tracheophyta</taxon>
        <taxon>Spermatophyta</taxon>
        <taxon>Magnoliopsida</taxon>
        <taxon>Liliopsida</taxon>
        <taxon>Asparagales</taxon>
        <taxon>Orchidaceae</taxon>
        <taxon>Vanilloideae</taxon>
        <taxon>Vanilleae</taxon>
        <taxon>Vanilla</taxon>
    </lineage>
</organism>
<accession>A0A835S9W2</accession>
<keyword evidence="1" id="KW-0547">Nucleotide-binding</keyword>
<evidence type="ECO:0000256" key="1">
    <source>
        <dbReference type="ARBA" id="ARBA00022741"/>
    </source>
</evidence>
<evidence type="ECO:0000313" key="4">
    <source>
        <dbReference type="EMBL" id="KAG0499604.1"/>
    </source>
</evidence>
<dbReference type="AlphaFoldDB" id="A0A835S9W2"/>
<keyword evidence="2" id="KW-0067">ATP-binding</keyword>
<comment type="caution">
    <text evidence="5">The sequence shown here is derived from an EMBL/GenBank/DDBJ whole genome shotgun (WGS) entry which is preliminary data.</text>
</comment>
<feature type="domain" description="AAA ATPase AAA+ lid" evidence="3">
    <location>
        <begin position="37"/>
        <end position="68"/>
    </location>
</feature>
<gene>
    <name evidence="4" type="ORF">HPP92_004295</name>
    <name evidence="5" type="ORF">HPP92_004298</name>
</gene>
<reference evidence="5 6" key="1">
    <citation type="journal article" date="2020" name="Nat. Food">
        <title>A phased Vanilla planifolia genome enables genetic improvement of flavour and production.</title>
        <authorList>
            <person name="Hasing T."/>
            <person name="Tang H."/>
            <person name="Brym M."/>
            <person name="Khazi F."/>
            <person name="Huang T."/>
            <person name="Chambers A.H."/>
        </authorList>
    </citation>
    <scope>NUCLEOTIDE SEQUENCE [LARGE SCALE GENOMIC DNA]</scope>
    <source>
        <tissue evidence="5">Leaf</tissue>
    </source>
</reference>
<evidence type="ECO:0000313" key="5">
    <source>
        <dbReference type="EMBL" id="KAG0499607.1"/>
    </source>
</evidence>
<proteinExistence type="predicted"/>
<dbReference type="OrthoDB" id="6500128at2759"/>
<dbReference type="Gene3D" id="1.10.8.60">
    <property type="match status" value="1"/>
</dbReference>
<dbReference type="GO" id="GO:0005524">
    <property type="term" value="F:ATP binding"/>
    <property type="evidence" value="ECO:0007669"/>
    <property type="project" value="UniProtKB-KW"/>
</dbReference>
<dbReference type="PANTHER" id="PTHR23073">
    <property type="entry name" value="26S PROTEASOME REGULATORY SUBUNIT"/>
    <property type="match status" value="1"/>
</dbReference>
<keyword evidence="6" id="KW-1185">Reference proteome</keyword>
<name>A0A835S9W2_VANPL</name>
<dbReference type="Proteomes" id="UP000636800">
    <property type="component" value="Chromosome 1"/>
</dbReference>
<dbReference type="Pfam" id="PF17862">
    <property type="entry name" value="AAA_lid_3"/>
    <property type="match status" value="1"/>
</dbReference>
<dbReference type="EMBL" id="JADCNL010000001">
    <property type="protein sequence ID" value="KAG0499607.1"/>
    <property type="molecule type" value="Genomic_DNA"/>
</dbReference>
<dbReference type="InterPro" id="IPR050221">
    <property type="entry name" value="26S_Proteasome_ATPase"/>
</dbReference>